<dbReference type="Proteomes" id="UP000193411">
    <property type="component" value="Unassembled WGS sequence"/>
</dbReference>
<evidence type="ECO:0000256" key="2">
    <source>
        <dbReference type="SAM" id="MobiDB-lite"/>
    </source>
</evidence>
<evidence type="ECO:0000313" key="3">
    <source>
        <dbReference type="EMBL" id="ORZ34279.1"/>
    </source>
</evidence>
<feature type="compositionally biased region" description="Basic residues" evidence="2">
    <location>
        <begin position="204"/>
        <end position="243"/>
    </location>
</feature>
<feature type="compositionally biased region" description="Gly residues" evidence="2">
    <location>
        <begin position="248"/>
        <end position="273"/>
    </location>
</feature>
<organism evidence="3 4">
    <name type="scientific">Catenaria anguillulae PL171</name>
    <dbReference type="NCBI Taxonomy" id="765915"/>
    <lineage>
        <taxon>Eukaryota</taxon>
        <taxon>Fungi</taxon>
        <taxon>Fungi incertae sedis</taxon>
        <taxon>Blastocladiomycota</taxon>
        <taxon>Blastocladiomycetes</taxon>
        <taxon>Blastocladiales</taxon>
        <taxon>Catenariaceae</taxon>
        <taxon>Catenaria</taxon>
    </lineage>
</organism>
<gene>
    <name evidence="3" type="ORF">BCR44DRAFT_37155</name>
</gene>
<sequence length="312" mass="31753">MAPSTSLNRPSNYPSPRPPSPRPARKVTTQLLVALVCATLIASMMLPSIASRGVTFADAAPSSPSSASAYVGETDMGPLEFFKRSAPAPAGKKSANRVEPPKSGGNQGSSKGKGNGSNQGRKMQEGGNRGGNNGNATCNTGSLERQVADLKNDMARLTQLMEQMARQLSNCNLCQNGGNNKNRGSGGGGNGHGRNMKDGNNNGKRNHGRKGGKRGGGSKKHKKGRGKGKKGGKRGKGGKHSGRKNNGNNGGNQNGGNQNGGNQNGGNQNGGDGQQMPPSKTVVVTAVLSNIGTAPAAVGGAATMAVMDEAEE</sequence>
<accession>A0A1Y2HIC0</accession>
<dbReference type="EMBL" id="MCFL01000029">
    <property type="protein sequence ID" value="ORZ34279.1"/>
    <property type="molecule type" value="Genomic_DNA"/>
</dbReference>
<reference evidence="3 4" key="1">
    <citation type="submission" date="2016-07" db="EMBL/GenBank/DDBJ databases">
        <title>Pervasive Adenine N6-methylation of Active Genes in Fungi.</title>
        <authorList>
            <consortium name="DOE Joint Genome Institute"/>
            <person name="Mondo S.J."/>
            <person name="Dannebaum R.O."/>
            <person name="Kuo R.C."/>
            <person name="Labutti K."/>
            <person name="Haridas S."/>
            <person name="Kuo A."/>
            <person name="Salamov A."/>
            <person name="Ahrendt S.R."/>
            <person name="Lipzen A."/>
            <person name="Sullivan W."/>
            <person name="Andreopoulos W.B."/>
            <person name="Clum A."/>
            <person name="Lindquist E."/>
            <person name="Daum C."/>
            <person name="Ramamoorthy G.K."/>
            <person name="Gryganskyi A."/>
            <person name="Culley D."/>
            <person name="Magnuson J.K."/>
            <person name="James T.Y."/>
            <person name="O'Malley M.A."/>
            <person name="Stajich J.E."/>
            <person name="Spatafora J.W."/>
            <person name="Visel A."/>
            <person name="Grigoriev I.V."/>
        </authorList>
    </citation>
    <scope>NUCLEOTIDE SEQUENCE [LARGE SCALE GENOMIC DNA]</scope>
    <source>
        <strain evidence="3 4">PL171</strain>
    </source>
</reference>
<comment type="caution">
    <text evidence="3">The sequence shown here is derived from an EMBL/GenBank/DDBJ whole genome shotgun (WGS) entry which is preliminary data.</text>
</comment>
<feature type="region of interest" description="Disordered" evidence="2">
    <location>
        <begin position="1"/>
        <end position="25"/>
    </location>
</feature>
<feature type="region of interest" description="Disordered" evidence="2">
    <location>
        <begin position="81"/>
        <end position="140"/>
    </location>
</feature>
<proteinExistence type="predicted"/>
<keyword evidence="4" id="KW-1185">Reference proteome</keyword>
<keyword evidence="1" id="KW-0175">Coiled coil</keyword>
<feature type="coiled-coil region" evidence="1">
    <location>
        <begin position="140"/>
        <end position="167"/>
    </location>
</feature>
<feature type="compositionally biased region" description="Gly residues" evidence="2">
    <location>
        <begin position="105"/>
        <end position="117"/>
    </location>
</feature>
<dbReference type="AlphaFoldDB" id="A0A1Y2HIC0"/>
<feature type="compositionally biased region" description="Pro residues" evidence="2">
    <location>
        <begin position="13"/>
        <end position="22"/>
    </location>
</feature>
<feature type="region of interest" description="Disordered" evidence="2">
    <location>
        <begin position="178"/>
        <end position="280"/>
    </location>
</feature>
<evidence type="ECO:0000256" key="1">
    <source>
        <dbReference type="SAM" id="Coils"/>
    </source>
</evidence>
<name>A0A1Y2HIC0_9FUNG</name>
<evidence type="ECO:0000313" key="4">
    <source>
        <dbReference type="Proteomes" id="UP000193411"/>
    </source>
</evidence>
<protein>
    <submittedName>
        <fullName evidence="3">Uncharacterized protein</fullName>
    </submittedName>
</protein>